<proteinExistence type="predicted"/>
<evidence type="ECO:0000313" key="1">
    <source>
        <dbReference type="EMBL" id="VFU11311.1"/>
    </source>
</evidence>
<dbReference type="NCBIfam" id="TIGR03172">
    <property type="entry name" value="selenium cofactor biosynthesis protein YqeC"/>
    <property type="match status" value="1"/>
</dbReference>
<reference evidence="1" key="1">
    <citation type="submission" date="2019-03" db="EMBL/GenBank/DDBJ databases">
        <authorList>
            <person name="Hao L."/>
        </authorList>
    </citation>
    <scope>NUCLEOTIDE SEQUENCE</scope>
</reference>
<dbReference type="Pfam" id="PF19842">
    <property type="entry name" value="YqeC"/>
    <property type="match status" value="1"/>
</dbReference>
<dbReference type="AlphaFoldDB" id="A0A485LV48"/>
<protein>
    <recommendedName>
        <fullName evidence="2">Selenium-dependent hydroxylase accessory protein YqeC</fullName>
    </recommendedName>
</protein>
<dbReference type="InterPro" id="IPR017587">
    <property type="entry name" value="YqeC"/>
</dbReference>
<organism evidence="1">
    <name type="scientific">anaerobic digester metagenome</name>
    <dbReference type="NCBI Taxonomy" id="1263854"/>
    <lineage>
        <taxon>unclassified sequences</taxon>
        <taxon>metagenomes</taxon>
        <taxon>ecological metagenomes</taxon>
    </lineage>
</organism>
<gene>
    <name evidence="1" type="ORF">SCFA_1100001</name>
</gene>
<name>A0A485LV48_9ZZZZ</name>
<accession>A0A485LV48</accession>
<sequence>MLLGRDEQKEKGEKELAGYLQSGLIPVVGSELLKNDKVDGITGDQLNMLTKYADYVLVEADGSKGRSIKGHLDFEPVIPGVTTVLVVVIGADVLGKTLDEEYVHRSEIVSIRTGRKMGSLIDPEIIAGLITHPEELLRDCPSGAKVVSFINKLDCLKNIDEGRCLGRLLLGKKIRKVLLGSAKGVKPVLDVLEY</sequence>
<dbReference type="EMBL" id="CAADRN010000014">
    <property type="protein sequence ID" value="VFU11311.1"/>
    <property type="molecule type" value="Genomic_DNA"/>
</dbReference>
<evidence type="ECO:0008006" key="2">
    <source>
        <dbReference type="Google" id="ProtNLM"/>
    </source>
</evidence>